<dbReference type="AlphaFoldDB" id="A0A5D0HGD8"/>
<comment type="caution">
    <text evidence="2">The sequence shown here is derived from an EMBL/GenBank/DDBJ whole genome shotgun (WGS) entry which is preliminary data.</text>
</comment>
<dbReference type="Gene3D" id="3.40.50.1820">
    <property type="entry name" value="alpha/beta hydrolase"/>
    <property type="match status" value="1"/>
</dbReference>
<dbReference type="SUPFAM" id="SSF53474">
    <property type="entry name" value="alpha/beta-Hydrolases"/>
    <property type="match status" value="1"/>
</dbReference>
<proteinExistence type="predicted"/>
<dbReference type="GO" id="GO:0016042">
    <property type="term" value="P:lipid catabolic process"/>
    <property type="evidence" value="ECO:0007669"/>
    <property type="project" value="InterPro"/>
</dbReference>
<protein>
    <submittedName>
        <fullName evidence="2">Uncharacterized protein</fullName>
    </submittedName>
</protein>
<name>A0A5D0HGD8_9FLAO</name>
<keyword evidence="3" id="KW-1185">Reference proteome</keyword>
<accession>A0A5D0HGD8</accession>
<evidence type="ECO:0000256" key="1">
    <source>
        <dbReference type="SAM" id="SignalP"/>
    </source>
</evidence>
<dbReference type="GO" id="GO:0004806">
    <property type="term" value="F:triacylglycerol lipase activity"/>
    <property type="evidence" value="ECO:0007669"/>
    <property type="project" value="InterPro"/>
</dbReference>
<feature type="signal peptide" evidence="1">
    <location>
        <begin position="1"/>
        <end position="24"/>
    </location>
</feature>
<keyword evidence="1" id="KW-0732">Signal</keyword>
<dbReference type="Gene3D" id="1.10.260.160">
    <property type="match status" value="1"/>
</dbReference>
<dbReference type="PIRSF" id="PIRSF029171">
    <property type="entry name" value="Esterase_LipA"/>
    <property type="match status" value="1"/>
</dbReference>
<dbReference type="OrthoDB" id="4857813at2"/>
<sequence>MRIHARKRKLHTIIALCFMSTLLACSNDDTSTISNPIINVNPSSSERGALISYQEKGHLTTGEIASNGANIGNVSTLTTHDIKAYKVIYNSLYAGELTKVSGLVFVPQNTLGALRIIQHHHGTIIPSADSKAEVPSNYNGSSTDDDIETSFIGAVMASNGYVVSLPDYVGYGETAHLEHPYTVHHELAEVSVDMIRATKNLLNALSVDFSKNVFLTGWSEGGGAGLATHKYLQLNYPKEFNIKASSLFAGPYDYFLFTSDILANNDENLDNLDIYNWSIYSVNKFTPSLSLTKETIWSYTVENQTQALNIPSYKPNNIYQPEILNPFHPEYIRLTNLASNNSLINGWTPTGNLFFHSGTDDEIVPHYNSTNAHKQFELVGANSKLYEYPGEDHYTPLYNYVKTTIQDFNSIQ</sequence>
<reference evidence="2 3" key="1">
    <citation type="submission" date="2019-08" db="EMBL/GenBank/DDBJ databases">
        <title>Seonamhaeicola sediminis sp. nov., isolated from marine sediment.</title>
        <authorList>
            <person name="Cao W.R."/>
        </authorList>
    </citation>
    <scope>NUCLEOTIDE SEQUENCE [LARGE SCALE GENOMIC DNA]</scope>
    <source>
        <strain evidence="2 3">B011</strain>
    </source>
</reference>
<dbReference type="Proteomes" id="UP000323930">
    <property type="component" value="Unassembled WGS sequence"/>
</dbReference>
<dbReference type="PANTHER" id="PTHR34853">
    <property type="match status" value="1"/>
</dbReference>
<dbReference type="Pfam" id="PF03583">
    <property type="entry name" value="LIP"/>
    <property type="match status" value="1"/>
</dbReference>
<dbReference type="EMBL" id="VSDQ01000729">
    <property type="protein sequence ID" value="TYA70000.1"/>
    <property type="molecule type" value="Genomic_DNA"/>
</dbReference>
<dbReference type="InterPro" id="IPR029058">
    <property type="entry name" value="AB_hydrolase_fold"/>
</dbReference>
<evidence type="ECO:0000313" key="3">
    <source>
        <dbReference type="Proteomes" id="UP000323930"/>
    </source>
</evidence>
<organism evidence="2 3">
    <name type="scientific">Seonamhaeicola marinus</name>
    <dbReference type="NCBI Taxonomy" id="1912246"/>
    <lineage>
        <taxon>Bacteria</taxon>
        <taxon>Pseudomonadati</taxon>
        <taxon>Bacteroidota</taxon>
        <taxon>Flavobacteriia</taxon>
        <taxon>Flavobacteriales</taxon>
        <taxon>Flavobacteriaceae</taxon>
    </lineage>
</organism>
<evidence type="ECO:0000313" key="2">
    <source>
        <dbReference type="EMBL" id="TYA70000.1"/>
    </source>
</evidence>
<gene>
    <name evidence="2" type="ORF">FUA24_22185</name>
</gene>
<dbReference type="PANTHER" id="PTHR34853:SF1">
    <property type="entry name" value="LIPASE 5"/>
    <property type="match status" value="1"/>
</dbReference>
<feature type="chain" id="PRO_5022966763" evidence="1">
    <location>
        <begin position="25"/>
        <end position="412"/>
    </location>
</feature>
<dbReference type="InterPro" id="IPR005152">
    <property type="entry name" value="Lipase_secreted"/>
</dbReference>
<dbReference type="PROSITE" id="PS51257">
    <property type="entry name" value="PROKAR_LIPOPROTEIN"/>
    <property type="match status" value="1"/>
</dbReference>